<dbReference type="EMBL" id="JAUYVO010000010">
    <property type="protein sequence ID" value="MDP2523702.1"/>
    <property type="molecule type" value="Genomic_DNA"/>
</dbReference>
<name>A0AAW7XIP5_9GAMM</name>
<evidence type="ECO:0000313" key="4">
    <source>
        <dbReference type="Proteomes" id="UP001177341"/>
    </source>
</evidence>
<organism evidence="1 3">
    <name type="scientific">Neptunomonas phycophila</name>
    <dbReference type="NCBI Taxonomy" id="1572645"/>
    <lineage>
        <taxon>Bacteria</taxon>
        <taxon>Pseudomonadati</taxon>
        <taxon>Pseudomonadota</taxon>
        <taxon>Gammaproteobacteria</taxon>
        <taxon>Oceanospirillales</taxon>
        <taxon>Oceanospirillaceae</taxon>
        <taxon>Neptunomonas</taxon>
    </lineage>
</organism>
<evidence type="ECO:0000313" key="2">
    <source>
        <dbReference type="EMBL" id="MDP2523702.1"/>
    </source>
</evidence>
<proteinExistence type="predicted"/>
<dbReference type="Proteomes" id="UP001177341">
    <property type="component" value="Unassembled WGS sequence"/>
</dbReference>
<dbReference type="EMBL" id="JAUOPG010000006">
    <property type="protein sequence ID" value="MDO6454086.1"/>
    <property type="molecule type" value="Genomic_DNA"/>
</dbReference>
<accession>A0AAW7XIP5</accession>
<dbReference type="Proteomes" id="UP001169862">
    <property type="component" value="Unassembled WGS sequence"/>
</dbReference>
<gene>
    <name evidence="1" type="ORF">Q4490_10975</name>
    <name evidence="2" type="ORF">Q8W30_14085</name>
</gene>
<sequence>MNTYTFSLNGFDDLSCQIMPAQLDVIRPYLSSNWVLCNDDQSVDLRIGIEGRSKAPNDDALNIMLTNELRFLSQGEFELPLRVFTLLDLLNYADSRLSAEPEVGLVSMAEWIVGLAQEGSGSLYVHNNTQTFICAQDKVLRTNASDKTELVELIFNSDDADWKKSEDVSILKPSLELPIASLLWSLGLKEHRYAAQKWNRPDALYRLLSWPQLGHWESTAPMFRLSSLYGRKAATVKTGMMVSGLNAEEVCTFLHACSVSGLRVKVENEEADTVTQPPIDASLSVLQAFKAKLGL</sequence>
<comment type="caution">
    <text evidence="1">The sequence shown here is derived from an EMBL/GenBank/DDBJ whole genome shotgun (WGS) entry which is preliminary data.</text>
</comment>
<reference evidence="1" key="1">
    <citation type="submission" date="2023-07" db="EMBL/GenBank/DDBJ databases">
        <title>Genome content predicts the carbon catabolic preferences of heterotrophic bacteria.</title>
        <authorList>
            <person name="Gralka M."/>
        </authorList>
    </citation>
    <scope>NUCLEOTIDE SEQUENCE</scope>
    <source>
        <strain evidence="2">5G01</strain>
        <strain evidence="1">I2M16</strain>
    </source>
</reference>
<evidence type="ECO:0000313" key="1">
    <source>
        <dbReference type="EMBL" id="MDO6454086.1"/>
    </source>
</evidence>
<evidence type="ECO:0008006" key="5">
    <source>
        <dbReference type="Google" id="ProtNLM"/>
    </source>
</evidence>
<dbReference type="RefSeq" id="WP_075172075.1">
    <property type="nucleotide sequence ID" value="NZ_CP041336.1"/>
</dbReference>
<protein>
    <recommendedName>
        <fullName evidence="5">DUF1828 domain-containing protein</fullName>
    </recommendedName>
</protein>
<dbReference type="GeneID" id="89456138"/>
<evidence type="ECO:0000313" key="3">
    <source>
        <dbReference type="Proteomes" id="UP001169862"/>
    </source>
</evidence>
<dbReference type="AlphaFoldDB" id="A0AAW7XIP5"/>
<keyword evidence="4" id="KW-1185">Reference proteome</keyword>